<name>K6Y7F9_9ALTE</name>
<comment type="similarity">
    <text evidence="1 2">Belongs to the fructosamine kinase family.</text>
</comment>
<keyword evidence="2" id="KW-0418">Kinase</keyword>
<dbReference type="Gene3D" id="3.90.1200.10">
    <property type="match status" value="1"/>
</dbReference>
<dbReference type="InterPro" id="IPR016477">
    <property type="entry name" value="Fructo-/Ketosamine-3-kinase"/>
</dbReference>
<dbReference type="OrthoDB" id="5291879at2"/>
<dbReference type="STRING" id="1127673.GLIP_1523"/>
<dbReference type="PIRSF" id="PIRSF006221">
    <property type="entry name" value="Ketosamine-3-kinase"/>
    <property type="match status" value="1"/>
</dbReference>
<dbReference type="GO" id="GO:0016301">
    <property type="term" value="F:kinase activity"/>
    <property type="evidence" value="ECO:0007669"/>
    <property type="project" value="UniProtKB-UniRule"/>
</dbReference>
<dbReference type="PANTHER" id="PTHR12149:SF8">
    <property type="entry name" value="PROTEIN-RIBULOSAMINE 3-KINASE"/>
    <property type="match status" value="1"/>
</dbReference>
<reference evidence="3 4" key="1">
    <citation type="journal article" date="2017" name="Antonie Van Leeuwenhoek">
        <title>Rhizobium rhizosphaerae sp. nov., a novel species isolated from rice rhizosphere.</title>
        <authorList>
            <person name="Zhao J.J."/>
            <person name="Zhang J."/>
            <person name="Zhang R.J."/>
            <person name="Zhang C.W."/>
            <person name="Yin H.Q."/>
            <person name="Zhang X.X."/>
        </authorList>
    </citation>
    <scope>NUCLEOTIDE SEQUENCE [LARGE SCALE GENOMIC DNA]</scope>
    <source>
        <strain evidence="3 4">E3</strain>
    </source>
</reference>
<protein>
    <recommendedName>
        <fullName evidence="5">Fructosamine kinase family protein</fullName>
    </recommendedName>
</protein>
<dbReference type="SUPFAM" id="SSF56112">
    <property type="entry name" value="Protein kinase-like (PK-like)"/>
    <property type="match status" value="1"/>
</dbReference>
<dbReference type="RefSeq" id="WP_008843973.1">
    <property type="nucleotide sequence ID" value="NZ_BAEN01000035.1"/>
</dbReference>
<comment type="caution">
    <text evidence="3">The sequence shown here is derived from an EMBL/GenBank/DDBJ whole genome shotgun (WGS) entry which is preliminary data.</text>
</comment>
<accession>K6Y7F9</accession>
<proteinExistence type="inferred from homology"/>
<evidence type="ECO:0000313" key="3">
    <source>
        <dbReference type="EMBL" id="GAC14157.1"/>
    </source>
</evidence>
<dbReference type="Proteomes" id="UP000006334">
    <property type="component" value="Unassembled WGS sequence"/>
</dbReference>
<dbReference type="AlphaFoldDB" id="K6Y7F9"/>
<gene>
    <name evidence="3" type="ORF">GLIP_1523</name>
</gene>
<dbReference type="eggNOG" id="COG3001">
    <property type="taxonomic scope" value="Bacteria"/>
</dbReference>
<keyword evidence="4" id="KW-1185">Reference proteome</keyword>
<sequence>MWHSISDQISQQINQEFICDDIREITTGDSHSAYRITDGHKRFFVKLNNDDKLANFNAEAEGLMHLAQVNIFKIPKVICCGVQENKSYLVLEYLRLTPGDESTWFDFGKKLATMHKDHTQNMYGWQEDNFIGLTPQYNKWSKKWSQFFAEQRIGFMLQLLADQGNKLADIDKVVMTVEKLLHGYSPTPSMLHGDLWIGNTGFHQGSAAIFDPAFYYGDRETDIAMTELFNKFPGTFYQGYDSIWPLDEHFSYRKTVYQLYHILNHALLFKGNYLQTAKSILNNMQN</sequence>
<evidence type="ECO:0000256" key="1">
    <source>
        <dbReference type="ARBA" id="ARBA00009460"/>
    </source>
</evidence>
<dbReference type="EMBL" id="BAEN01000035">
    <property type="protein sequence ID" value="GAC14157.1"/>
    <property type="molecule type" value="Genomic_DNA"/>
</dbReference>
<dbReference type="PANTHER" id="PTHR12149">
    <property type="entry name" value="FRUCTOSAMINE 3 KINASE-RELATED PROTEIN"/>
    <property type="match status" value="1"/>
</dbReference>
<evidence type="ECO:0000256" key="2">
    <source>
        <dbReference type="PIRNR" id="PIRNR006221"/>
    </source>
</evidence>
<dbReference type="InterPro" id="IPR011009">
    <property type="entry name" value="Kinase-like_dom_sf"/>
</dbReference>
<keyword evidence="2" id="KW-0808">Transferase</keyword>
<organism evidence="3 4">
    <name type="scientific">Aliiglaciecola lipolytica E3</name>
    <dbReference type="NCBI Taxonomy" id="1127673"/>
    <lineage>
        <taxon>Bacteria</taxon>
        <taxon>Pseudomonadati</taxon>
        <taxon>Pseudomonadota</taxon>
        <taxon>Gammaproteobacteria</taxon>
        <taxon>Alteromonadales</taxon>
        <taxon>Alteromonadaceae</taxon>
        <taxon>Aliiglaciecola</taxon>
    </lineage>
</organism>
<dbReference type="Pfam" id="PF03881">
    <property type="entry name" value="Fructosamin_kin"/>
    <property type="match status" value="1"/>
</dbReference>
<dbReference type="Gene3D" id="3.30.200.20">
    <property type="entry name" value="Phosphorylase Kinase, domain 1"/>
    <property type="match status" value="1"/>
</dbReference>
<evidence type="ECO:0008006" key="5">
    <source>
        <dbReference type="Google" id="ProtNLM"/>
    </source>
</evidence>
<evidence type="ECO:0000313" key="4">
    <source>
        <dbReference type="Proteomes" id="UP000006334"/>
    </source>
</evidence>